<feature type="compositionally biased region" description="Polar residues" evidence="4">
    <location>
        <begin position="148"/>
        <end position="164"/>
    </location>
</feature>
<feature type="domain" description="Flagellar hook-length control protein-like C-terminal" evidence="5">
    <location>
        <begin position="393"/>
        <end position="474"/>
    </location>
</feature>
<feature type="compositionally biased region" description="Basic and acidic residues" evidence="4">
    <location>
        <begin position="83"/>
        <end position="103"/>
    </location>
</feature>
<gene>
    <name evidence="6" type="ORF">ACFFJH_00900</name>
</gene>
<feature type="compositionally biased region" description="Polar residues" evidence="4">
    <location>
        <begin position="257"/>
        <end position="266"/>
    </location>
</feature>
<feature type="compositionally biased region" description="Polar residues" evidence="4">
    <location>
        <begin position="296"/>
        <end position="313"/>
    </location>
</feature>
<comment type="similarity">
    <text evidence="2">Belongs to the FliK family.</text>
</comment>
<keyword evidence="3" id="KW-1005">Bacterial flagellum biogenesis</keyword>
<proteinExistence type="inferred from homology"/>
<dbReference type="PANTHER" id="PTHR37533">
    <property type="entry name" value="FLAGELLAR HOOK-LENGTH CONTROL PROTEIN"/>
    <property type="match status" value="1"/>
</dbReference>
<feature type="compositionally biased region" description="Low complexity" evidence="4">
    <location>
        <begin position="471"/>
        <end position="484"/>
    </location>
</feature>
<dbReference type="RefSeq" id="WP_390209401.1">
    <property type="nucleotide sequence ID" value="NZ_JBHLXJ010000002.1"/>
</dbReference>
<feature type="compositionally biased region" description="Low complexity" evidence="4">
    <location>
        <begin position="500"/>
        <end position="512"/>
    </location>
</feature>
<feature type="compositionally biased region" description="Polar residues" evidence="4">
    <location>
        <begin position="48"/>
        <end position="58"/>
    </location>
</feature>
<sequence>MPNTSPLSQILPNFNAPKSGQPAYEAKTNTNFNQILKNEVANKVKKPPTNTSKPQVNNQATSSAQTTQPAQAAPVQNGAGAIKEADTSEKSLSTEDKKSDERDVAALTVPDETSNLLSFVGDVNALNANKQIEADKSDTSETIAINTTTVSQNNSVDTDLSNYASPPDATAPAPGQLGDNQSIANSNTQSSTSTFSINDSRETSAELATKPTAQTSDLSATHPALDQSKLRQTIEENSAATYAISASENQANVDKTVQEESLSGLTISEKPETTKLTASPPAVDKNTSEKIDSTDLARTTKTSKTNDLNANERSASDKFSIELKGLAQEVRRGNIDEKNRDAREFKVAELPKVESLPSSPPVPATLETTSVSPASNFIGPRVGTKAWDQAIGQKIVWMVAGGEQSAQLTLNPPDLGPVQVVLSISDSQVDASFVSSHLDVREAIEAAAPKLREMMDSAGISLSGFSVSAQSTPSGSSFNSEGSSRNNATLRASTSSNQETPASTTTSARPSSNPQGLVDTFV</sequence>
<dbReference type="EMBL" id="JBHLXJ010000002">
    <property type="protein sequence ID" value="MFC0348352.1"/>
    <property type="molecule type" value="Genomic_DNA"/>
</dbReference>
<dbReference type="InterPro" id="IPR001635">
    <property type="entry name" value="Flag_hook_Flik"/>
</dbReference>
<feature type="region of interest" description="Disordered" evidence="4">
    <location>
        <begin position="257"/>
        <end position="313"/>
    </location>
</feature>
<keyword evidence="6" id="KW-0966">Cell projection</keyword>
<dbReference type="InterPro" id="IPR021136">
    <property type="entry name" value="Flagellar_hook_control-like_C"/>
</dbReference>
<feature type="compositionally biased region" description="Polar residues" evidence="4">
    <location>
        <begin position="27"/>
        <end position="36"/>
    </location>
</feature>
<evidence type="ECO:0000313" key="7">
    <source>
        <dbReference type="Proteomes" id="UP001589844"/>
    </source>
</evidence>
<evidence type="ECO:0000256" key="1">
    <source>
        <dbReference type="ARBA" id="ARBA00003944"/>
    </source>
</evidence>
<keyword evidence="6" id="KW-0969">Cilium</keyword>
<accession>A0ABV6I951</accession>
<keyword evidence="6" id="KW-0282">Flagellum</keyword>
<comment type="function">
    <text evidence="1">Controls the length of the flagellar hook.</text>
</comment>
<dbReference type="InterPro" id="IPR038610">
    <property type="entry name" value="FliK-like_C_sf"/>
</dbReference>
<feature type="compositionally biased region" description="Polar residues" evidence="4">
    <location>
        <begin position="485"/>
        <end position="499"/>
    </location>
</feature>
<dbReference type="Proteomes" id="UP001589844">
    <property type="component" value="Unassembled WGS sequence"/>
</dbReference>
<keyword evidence="7" id="KW-1185">Reference proteome</keyword>
<feature type="region of interest" description="Disordered" evidence="4">
    <location>
        <begin position="1"/>
        <end position="103"/>
    </location>
</feature>
<dbReference type="InterPro" id="IPR052563">
    <property type="entry name" value="FliK"/>
</dbReference>
<feature type="region of interest" description="Disordered" evidence="4">
    <location>
        <begin position="148"/>
        <end position="225"/>
    </location>
</feature>
<dbReference type="Gene3D" id="3.30.750.140">
    <property type="match status" value="1"/>
</dbReference>
<feature type="region of interest" description="Disordered" evidence="4">
    <location>
        <begin position="471"/>
        <end position="522"/>
    </location>
</feature>
<feature type="compositionally biased region" description="Low complexity" evidence="4">
    <location>
        <begin position="59"/>
        <end position="74"/>
    </location>
</feature>
<reference evidence="6 7" key="1">
    <citation type="submission" date="2024-09" db="EMBL/GenBank/DDBJ databases">
        <authorList>
            <person name="Sun Q."/>
            <person name="Mori K."/>
        </authorList>
    </citation>
    <scope>NUCLEOTIDE SEQUENCE [LARGE SCALE GENOMIC DNA]</scope>
    <source>
        <strain evidence="6 7">CCM 8677</strain>
    </source>
</reference>
<evidence type="ECO:0000313" key="6">
    <source>
        <dbReference type="EMBL" id="MFC0348352.1"/>
    </source>
</evidence>
<evidence type="ECO:0000259" key="5">
    <source>
        <dbReference type="Pfam" id="PF02120"/>
    </source>
</evidence>
<dbReference type="Pfam" id="PF02120">
    <property type="entry name" value="Flg_hook"/>
    <property type="match status" value="1"/>
</dbReference>
<feature type="compositionally biased region" description="Low complexity" evidence="4">
    <location>
        <begin position="180"/>
        <end position="198"/>
    </location>
</feature>
<evidence type="ECO:0000256" key="2">
    <source>
        <dbReference type="ARBA" id="ARBA00009149"/>
    </source>
</evidence>
<protein>
    <submittedName>
        <fullName evidence="6">Flagellar hook-length control protein FliK</fullName>
    </submittedName>
</protein>
<dbReference type="CDD" id="cd17470">
    <property type="entry name" value="T3SS_Flik_C"/>
    <property type="match status" value="1"/>
</dbReference>
<dbReference type="PRINTS" id="PR01007">
    <property type="entry name" value="FLGHOOKFLIK"/>
</dbReference>
<evidence type="ECO:0000256" key="4">
    <source>
        <dbReference type="SAM" id="MobiDB-lite"/>
    </source>
</evidence>
<name>A0ABV6I951_9BURK</name>
<organism evidence="6 7">
    <name type="scientific">Undibacterium danionis</name>
    <dbReference type="NCBI Taxonomy" id="1812100"/>
    <lineage>
        <taxon>Bacteria</taxon>
        <taxon>Pseudomonadati</taxon>
        <taxon>Pseudomonadota</taxon>
        <taxon>Betaproteobacteria</taxon>
        <taxon>Burkholderiales</taxon>
        <taxon>Oxalobacteraceae</taxon>
        <taxon>Undibacterium</taxon>
    </lineage>
</organism>
<dbReference type="PANTHER" id="PTHR37533:SF2">
    <property type="entry name" value="FLAGELLAR HOOK-LENGTH CONTROL PROTEIN"/>
    <property type="match status" value="1"/>
</dbReference>
<evidence type="ECO:0000256" key="3">
    <source>
        <dbReference type="ARBA" id="ARBA00022795"/>
    </source>
</evidence>
<feature type="compositionally biased region" description="Polar residues" evidence="4">
    <location>
        <begin position="1"/>
        <end position="18"/>
    </location>
</feature>
<comment type="caution">
    <text evidence="6">The sequence shown here is derived from an EMBL/GenBank/DDBJ whole genome shotgun (WGS) entry which is preliminary data.</text>
</comment>
<feature type="compositionally biased region" description="Basic and acidic residues" evidence="4">
    <location>
        <begin position="286"/>
        <end position="295"/>
    </location>
</feature>